<comment type="function">
    <text evidence="18">Core subunit of the mitochondrial membrane respiratory chain NADH dehydrogenase (Complex I) which catalyzes electron transfer from NADH through the respiratory chain, using ubiquinone as an electron acceptor. Essential for the catalytic activity and assembly of complex I.</text>
</comment>
<evidence type="ECO:0000256" key="10">
    <source>
        <dbReference type="ARBA" id="ARBA00022967"/>
    </source>
</evidence>
<evidence type="ECO:0000256" key="6">
    <source>
        <dbReference type="ARBA" id="ARBA00022448"/>
    </source>
</evidence>
<feature type="chain" id="PRO_5037571030" description="NADH-ubiquinone oxidoreductase chain 2" evidence="19">
    <location>
        <begin position="20"/>
        <end position="322"/>
    </location>
</feature>
<protein>
    <recommendedName>
        <fullName evidence="5 18">NADH-ubiquinone oxidoreductase chain 2</fullName>
        <ecNumber evidence="4 18">7.1.1.2</ecNumber>
    </recommendedName>
</protein>
<keyword evidence="14 18" id="KW-0830">Ubiquinone</keyword>
<evidence type="ECO:0000256" key="13">
    <source>
        <dbReference type="ARBA" id="ARBA00023027"/>
    </source>
</evidence>
<dbReference type="GO" id="GO:0008137">
    <property type="term" value="F:NADH dehydrogenase (ubiquinone) activity"/>
    <property type="evidence" value="ECO:0007669"/>
    <property type="project" value="UniProtKB-EC"/>
</dbReference>
<comment type="similarity">
    <text evidence="3 18">Belongs to the complex I subunit 2 family.</text>
</comment>
<keyword evidence="6" id="KW-0813">Transport</keyword>
<comment type="function">
    <text evidence="1">Core subunit of the mitochondrial membrane respiratory chain NADH dehydrogenase (Complex I) that is believed to belong to the minimal assembly required for catalysis. Complex I functions in the transfer of electrons from NADH to the respiratory chain. The immediate electron acceptor for the enzyme is believed to be ubiquinone.</text>
</comment>
<evidence type="ECO:0000256" key="4">
    <source>
        <dbReference type="ARBA" id="ARBA00012944"/>
    </source>
</evidence>
<evidence type="ECO:0000256" key="8">
    <source>
        <dbReference type="ARBA" id="ARBA00022692"/>
    </source>
</evidence>
<keyword evidence="16 18" id="KW-0472">Membrane</keyword>
<proteinExistence type="inferred from homology"/>
<feature type="domain" description="NADH:quinone oxidoreductase/Mrp antiporter transmembrane" evidence="20">
    <location>
        <begin position="24"/>
        <end position="77"/>
    </location>
</feature>
<evidence type="ECO:0000256" key="17">
    <source>
        <dbReference type="ARBA" id="ARBA00049551"/>
    </source>
</evidence>
<dbReference type="EMBL" id="ON464173">
    <property type="protein sequence ID" value="UXX17553.1"/>
    <property type="molecule type" value="Genomic_DNA"/>
</dbReference>
<gene>
    <name evidence="21" type="primary">ND2</name>
</gene>
<evidence type="ECO:0000256" key="3">
    <source>
        <dbReference type="ARBA" id="ARBA00007012"/>
    </source>
</evidence>
<dbReference type="EC" id="7.1.1.2" evidence="4 18"/>
<keyword evidence="15 18" id="KW-0496">Mitochondrion</keyword>
<geneLocation type="mitochondrion" evidence="21"/>
<keyword evidence="19" id="KW-0732">Signal</keyword>
<dbReference type="GO" id="GO:0005743">
    <property type="term" value="C:mitochondrial inner membrane"/>
    <property type="evidence" value="ECO:0007669"/>
    <property type="project" value="UniProtKB-SubCell"/>
</dbReference>
<evidence type="ECO:0000256" key="14">
    <source>
        <dbReference type="ARBA" id="ARBA00023075"/>
    </source>
</evidence>
<feature type="transmembrane region" description="Helical" evidence="18">
    <location>
        <begin position="184"/>
        <end position="203"/>
    </location>
</feature>
<dbReference type="GO" id="GO:0006120">
    <property type="term" value="P:mitochondrial electron transport, NADH to ubiquinone"/>
    <property type="evidence" value="ECO:0007669"/>
    <property type="project" value="InterPro"/>
</dbReference>
<dbReference type="InterPro" id="IPR050175">
    <property type="entry name" value="Complex_I_Subunit_2"/>
</dbReference>
<organism evidence="21">
    <name type="scientific">Mileewa sharpa</name>
    <dbReference type="NCBI Taxonomy" id="2984023"/>
    <lineage>
        <taxon>Eukaryota</taxon>
        <taxon>Metazoa</taxon>
        <taxon>Ecdysozoa</taxon>
        <taxon>Arthropoda</taxon>
        <taxon>Hexapoda</taxon>
        <taxon>Insecta</taxon>
        <taxon>Pterygota</taxon>
        <taxon>Neoptera</taxon>
        <taxon>Paraneoptera</taxon>
        <taxon>Hemiptera</taxon>
        <taxon>Auchenorrhyncha</taxon>
        <taxon>Membracoidea</taxon>
        <taxon>Cicadellidae</taxon>
        <taxon>Cicadellinae</taxon>
        <taxon>Mileewini</taxon>
        <taxon>Mileewa</taxon>
    </lineage>
</organism>
<dbReference type="CTD" id="4536"/>
<keyword evidence="13 18" id="KW-0520">NAD</keyword>
<evidence type="ECO:0000256" key="5">
    <source>
        <dbReference type="ARBA" id="ARBA00021008"/>
    </source>
</evidence>
<feature type="transmembrane region" description="Helical" evidence="18">
    <location>
        <begin position="297"/>
        <end position="318"/>
    </location>
</feature>
<keyword evidence="9 18" id="KW-0999">Mitochondrion inner membrane</keyword>
<feature type="transmembrane region" description="Helical" evidence="18">
    <location>
        <begin position="58"/>
        <end position="80"/>
    </location>
</feature>
<dbReference type="GeneID" id="76336937"/>
<evidence type="ECO:0000256" key="2">
    <source>
        <dbReference type="ARBA" id="ARBA00004448"/>
    </source>
</evidence>
<dbReference type="AlphaFoldDB" id="A0A977XUM4"/>
<dbReference type="PANTHER" id="PTHR46552">
    <property type="entry name" value="NADH-UBIQUINONE OXIDOREDUCTASE CHAIN 2"/>
    <property type="match status" value="1"/>
</dbReference>
<keyword evidence="11 18" id="KW-0249">Electron transport</keyword>
<reference evidence="21" key="1">
    <citation type="submission" date="2022-05" db="EMBL/GenBank/DDBJ databases">
        <title>Characterization and Phylogenetic Implications of Newly Sequenced Mitogenomes of Five Processina and Mileewa Species from China (Hemiptera: Cicadellidae: Mileewinae).</title>
        <authorList>
            <person name="He H."/>
            <person name="Yang M."/>
        </authorList>
    </citation>
    <scope>NUCLEOTIDE SEQUENCE</scope>
</reference>
<evidence type="ECO:0000256" key="16">
    <source>
        <dbReference type="ARBA" id="ARBA00023136"/>
    </source>
</evidence>
<name>A0A977XUM4_9HEMI</name>
<dbReference type="InterPro" id="IPR001750">
    <property type="entry name" value="ND/Mrp_TM"/>
</dbReference>
<evidence type="ECO:0000259" key="20">
    <source>
        <dbReference type="Pfam" id="PF00361"/>
    </source>
</evidence>
<evidence type="ECO:0000256" key="7">
    <source>
        <dbReference type="ARBA" id="ARBA00022660"/>
    </source>
</evidence>
<evidence type="ECO:0000256" key="19">
    <source>
        <dbReference type="SAM" id="SignalP"/>
    </source>
</evidence>
<comment type="catalytic activity">
    <reaction evidence="17 18">
        <text>a ubiquinone + NADH + 5 H(+)(in) = a ubiquinol + NAD(+) + 4 H(+)(out)</text>
        <dbReference type="Rhea" id="RHEA:29091"/>
        <dbReference type="Rhea" id="RHEA-COMP:9565"/>
        <dbReference type="Rhea" id="RHEA-COMP:9566"/>
        <dbReference type="ChEBI" id="CHEBI:15378"/>
        <dbReference type="ChEBI" id="CHEBI:16389"/>
        <dbReference type="ChEBI" id="CHEBI:17976"/>
        <dbReference type="ChEBI" id="CHEBI:57540"/>
        <dbReference type="ChEBI" id="CHEBI:57945"/>
        <dbReference type="EC" id="7.1.1.2"/>
    </reaction>
</comment>
<evidence type="ECO:0000256" key="11">
    <source>
        <dbReference type="ARBA" id="ARBA00022982"/>
    </source>
</evidence>
<evidence type="ECO:0000313" key="21">
    <source>
        <dbReference type="EMBL" id="UXX17553.1"/>
    </source>
</evidence>
<dbReference type="RefSeq" id="YP_010531294.1">
    <property type="nucleotide sequence ID" value="NC_067807.1"/>
</dbReference>
<sequence length="322" mass="37600">MFFNLTLMLFLFFMMTGIAFSVSSNNWMMVWVGLEISLMSFIPLIDNSMVGSESSMKYFIIQGVSSSILMLSLMMMILEILNFEFILIFSLMLKMGVAPLHVWVLSIIEGLSYELMLILFTFIKIPSIMLISYLNYNLNMYILMTLIIGSLFGLNQNSFRKLLAYSSIFNMGFILSSLEFNSVWFLYLMIYLITLFILVKMINLMKINYLNQLMINSFNIKLKISLWISLLSMGGMPPMLGFVSKLMLIEFVMMKLNLIVLLTMIMTSLLVMFYYIRTIYTSFLINSLILKWNLYNSNNLSFWMMILNLFLFPTLIFVKPIF</sequence>
<dbReference type="PANTHER" id="PTHR46552:SF1">
    <property type="entry name" value="NADH-UBIQUINONE OXIDOREDUCTASE CHAIN 2"/>
    <property type="match status" value="1"/>
</dbReference>
<dbReference type="PRINTS" id="PR01436">
    <property type="entry name" value="NADHDHGNASE2"/>
</dbReference>
<feature type="transmembrane region" description="Helical" evidence="18">
    <location>
        <begin position="224"/>
        <end position="244"/>
    </location>
</feature>
<dbReference type="InterPro" id="IPR003917">
    <property type="entry name" value="NADH_UbQ_OxRdtase_chain2"/>
</dbReference>
<evidence type="ECO:0000256" key="18">
    <source>
        <dbReference type="RuleBase" id="RU003403"/>
    </source>
</evidence>
<evidence type="ECO:0000256" key="1">
    <source>
        <dbReference type="ARBA" id="ARBA00003257"/>
    </source>
</evidence>
<feature type="transmembrane region" description="Helical" evidence="18">
    <location>
        <begin position="256"/>
        <end position="276"/>
    </location>
</feature>
<dbReference type="Pfam" id="PF00361">
    <property type="entry name" value="Proton_antipo_M"/>
    <property type="match status" value="2"/>
</dbReference>
<feature type="transmembrane region" description="Helical" evidence="18">
    <location>
        <begin position="29"/>
        <end position="46"/>
    </location>
</feature>
<evidence type="ECO:0000256" key="9">
    <source>
        <dbReference type="ARBA" id="ARBA00022792"/>
    </source>
</evidence>
<keyword evidence="8 18" id="KW-0812">Transmembrane</keyword>
<evidence type="ECO:0000256" key="15">
    <source>
        <dbReference type="ARBA" id="ARBA00023128"/>
    </source>
</evidence>
<keyword evidence="12 18" id="KW-1133">Transmembrane helix</keyword>
<keyword evidence="10 18" id="KW-1278">Translocase</keyword>
<feature type="signal peptide" evidence="19">
    <location>
        <begin position="1"/>
        <end position="19"/>
    </location>
</feature>
<feature type="domain" description="NADH:quinone oxidoreductase/Mrp antiporter transmembrane" evidence="20">
    <location>
        <begin position="81"/>
        <end position="269"/>
    </location>
</feature>
<keyword evidence="7 18" id="KW-0679">Respiratory chain</keyword>
<comment type="subcellular location">
    <subcellularLocation>
        <location evidence="2 18">Mitochondrion inner membrane</location>
        <topology evidence="2 18">Multi-pass membrane protein</topology>
    </subcellularLocation>
</comment>
<evidence type="ECO:0000256" key="12">
    <source>
        <dbReference type="ARBA" id="ARBA00022989"/>
    </source>
</evidence>
<feature type="transmembrane region" description="Helical" evidence="18">
    <location>
        <begin position="138"/>
        <end position="155"/>
    </location>
</feature>
<accession>A0A977XUM4</accession>